<dbReference type="CDD" id="cd00156">
    <property type="entry name" value="REC"/>
    <property type="match status" value="1"/>
</dbReference>
<reference evidence="4 5" key="1">
    <citation type="journal article" date="2016" name="Nat. Commun.">
        <title>Thousands of microbial genomes shed light on interconnected biogeochemical processes in an aquifer system.</title>
        <authorList>
            <person name="Anantharaman K."/>
            <person name="Brown C.T."/>
            <person name="Hug L.A."/>
            <person name="Sharon I."/>
            <person name="Castelle C.J."/>
            <person name="Probst A.J."/>
            <person name="Thomas B.C."/>
            <person name="Singh A."/>
            <person name="Wilkins M.J."/>
            <person name="Karaoz U."/>
            <person name="Brodie E.L."/>
            <person name="Williams K.H."/>
            <person name="Hubbard S.S."/>
            <person name="Banfield J.F."/>
        </authorList>
    </citation>
    <scope>NUCLEOTIDE SEQUENCE [LARGE SCALE GENOMIC DNA]</scope>
</reference>
<evidence type="ECO:0000256" key="2">
    <source>
        <dbReference type="PROSITE-ProRule" id="PRU00169"/>
    </source>
</evidence>
<feature type="domain" description="Response regulatory" evidence="3">
    <location>
        <begin position="3"/>
        <end position="114"/>
    </location>
</feature>
<dbReference type="PROSITE" id="PS50110">
    <property type="entry name" value="RESPONSE_REGULATORY"/>
    <property type="match status" value="1"/>
</dbReference>
<dbReference type="GO" id="GO:0000160">
    <property type="term" value="P:phosphorelay signal transduction system"/>
    <property type="evidence" value="ECO:0007669"/>
    <property type="project" value="InterPro"/>
</dbReference>
<keyword evidence="1 2" id="KW-0597">Phosphoprotein</keyword>
<comment type="caution">
    <text evidence="4">The sequence shown here is derived from an EMBL/GenBank/DDBJ whole genome shotgun (WGS) entry which is preliminary data.</text>
</comment>
<dbReference type="AlphaFoldDB" id="A0A1G1Y5J4"/>
<dbReference type="SMART" id="SM00448">
    <property type="entry name" value="REC"/>
    <property type="match status" value="1"/>
</dbReference>
<evidence type="ECO:0000313" key="4">
    <source>
        <dbReference type="EMBL" id="OGY47613.1"/>
    </source>
</evidence>
<organism evidence="4 5">
    <name type="scientific">Candidatus Buchananbacteria bacterium RIFCSPHIGHO2_01_FULL_47_11b</name>
    <dbReference type="NCBI Taxonomy" id="1797537"/>
    <lineage>
        <taxon>Bacteria</taxon>
        <taxon>Candidatus Buchananiibacteriota</taxon>
    </lineage>
</organism>
<dbReference type="EMBL" id="MHIG01000011">
    <property type="protein sequence ID" value="OGY47613.1"/>
    <property type="molecule type" value="Genomic_DNA"/>
</dbReference>
<dbReference type="Proteomes" id="UP000178385">
    <property type="component" value="Unassembled WGS sequence"/>
</dbReference>
<dbReference type="InterPro" id="IPR050595">
    <property type="entry name" value="Bact_response_regulator"/>
</dbReference>
<dbReference type="InterPro" id="IPR001789">
    <property type="entry name" value="Sig_transdc_resp-reg_receiver"/>
</dbReference>
<evidence type="ECO:0000313" key="5">
    <source>
        <dbReference type="Proteomes" id="UP000178385"/>
    </source>
</evidence>
<gene>
    <name evidence="4" type="ORF">A2840_01160</name>
</gene>
<evidence type="ECO:0000256" key="1">
    <source>
        <dbReference type="ARBA" id="ARBA00022553"/>
    </source>
</evidence>
<dbReference type="Gene3D" id="3.40.50.2300">
    <property type="match status" value="1"/>
</dbReference>
<dbReference type="PANTHER" id="PTHR44591:SF3">
    <property type="entry name" value="RESPONSE REGULATORY DOMAIN-CONTAINING PROTEIN"/>
    <property type="match status" value="1"/>
</dbReference>
<accession>A0A1G1Y5J4</accession>
<dbReference type="SUPFAM" id="SSF52172">
    <property type="entry name" value="CheY-like"/>
    <property type="match status" value="1"/>
</dbReference>
<dbReference type="PANTHER" id="PTHR44591">
    <property type="entry name" value="STRESS RESPONSE REGULATOR PROTEIN 1"/>
    <property type="match status" value="1"/>
</dbReference>
<sequence length="116" mass="12357">MAQILVIEAEEMVRTVLERILTRDGHGVTLTSSGEDGLSQALVGGFDLIITDLEMPGLSGVEVLDILRGTGNDAPVILISGDPAKGIAVKDQFTAFLSKPFQINELTTVVNHILND</sequence>
<feature type="modified residue" description="4-aspartylphosphate" evidence="2">
    <location>
        <position position="52"/>
    </location>
</feature>
<protein>
    <recommendedName>
        <fullName evidence="3">Response regulatory domain-containing protein</fullName>
    </recommendedName>
</protein>
<dbReference type="InterPro" id="IPR011006">
    <property type="entry name" value="CheY-like_superfamily"/>
</dbReference>
<dbReference type="Pfam" id="PF00072">
    <property type="entry name" value="Response_reg"/>
    <property type="match status" value="1"/>
</dbReference>
<name>A0A1G1Y5J4_9BACT</name>
<proteinExistence type="predicted"/>
<evidence type="ECO:0000259" key="3">
    <source>
        <dbReference type="PROSITE" id="PS50110"/>
    </source>
</evidence>